<evidence type="ECO:0000259" key="1">
    <source>
        <dbReference type="Pfam" id="PF20254"/>
    </source>
</evidence>
<dbReference type="eggNOG" id="COG3391">
    <property type="taxonomic scope" value="Bacteria"/>
</dbReference>
<gene>
    <name evidence="2" type="ordered locus">Cwoe_2950</name>
</gene>
<feature type="domain" description="N,N-dimethylformamidase beta subunit-like C-terminal" evidence="1">
    <location>
        <begin position="169"/>
        <end position="518"/>
    </location>
</feature>
<dbReference type="RefSeq" id="WP_012934420.1">
    <property type="nucleotide sequence ID" value="NC_013739.1"/>
</dbReference>
<dbReference type="AlphaFoldDB" id="D3FBV4"/>
<name>D3FBV4_CONWI</name>
<dbReference type="InterPro" id="IPR046540">
    <property type="entry name" value="DMFA2_C"/>
</dbReference>
<dbReference type="EMBL" id="CP001854">
    <property type="protein sequence ID" value="ADB51369.1"/>
    <property type="molecule type" value="Genomic_DNA"/>
</dbReference>
<accession>D3FBV4</accession>
<proteinExistence type="predicted"/>
<reference evidence="3" key="2">
    <citation type="submission" date="2010-01" db="EMBL/GenBank/DDBJ databases">
        <title>The complete genome of Conexibacter woesei DSM 14684.</title>
        <authorList>
            <consortium name="US DOE Joint Genome Institute (JGI-PGF)"/>
            <person name="Lucas S."/>
            <person name="Copeland A."/>
            <person name="Lapidus A."/>
            <person name="Glavina del Rio T."/>
            <person name="Dalin E."/>
            <person name="Tice H."/>
            <person name="Bruce D."/>
            <person name="Goodwin L."/>
            <person name="Pitluck S."/>
            <person name="Kyrpides N."/>
            <person name="Mavromatis K."/>
            <person name="Ivanova N."/>
            <person name="Mikhailova N."/>
            <person name="Chertkov O."/>
            <person name="Brettin T."/>
            <person name="Detter J.C."/>
            <person name="Han C."/>
            <person name="Larimer F."/>
            <person name="Land M."/>
            <person name="Hauser L."/>
            <person name="Markowitz V."/>
            <person name="Cheng J.-F."/>
            <person name="Hugenholtz P."/>
            <person name="Woyke T."/>
            <person name="Wu D."/>
            <person name="Pukall R."/>
            <person name="Steenblock K."/>
            <person name="Schneider S."/>
            <person name="Klenk H.-P."/>
            <person name="Eisen J.A."/>
        </authorList>
    </citation>
    <scope>NUCLEOTIDE SEQUENCE [LARGE SCALE GENOMIC DNA]</scope>
    <source>
        <strain evidence="3">DSM 14684 / CIP 108061 / JCM 11494 / NBRC 100937 / ID131577</strain>
    </source>
</reference>
<evidence type="ECO:0000313" key="2">
    <source>
        <dbReference type="EMBL" id="ADB51369.1"/>
    </source>
</evidence>
<keyword evidence="3" id="KW-1185">Reference proteome</keyword>
<dbReference type="Proteomes" id="UP000008229">
    <property type="component" value="Chromosome"/>
</dbReference>
<dbReference type="KEGG" id="cwo:Cwoe_2950"/>
<protein>
    <recommendedName>
        <fullName evidence="1">N,N-dimethylformamidase beta subunit-like C-terminal domain-containing protein</fullName>
    </recommendedName>
</protein>
<dbReference type="OrthoDB" id="505641at2"/>
<reference evidence="2 3" key="1">
    <citation type="journal article" date="2010" name="Stand. Genomic Sci.">
        <title>Complete genome sequence of Conexibacter woesei type strain (ID131577).</title>
        <authorList>
            <person name="Pukall R."/>
            <person name="Lapidus A."/>
            <person name="Glavina Del Rio T."/>
            <person name="Copeland A."/>
            <person name="Tice H."/>
            <person name="Cheng J.-F."/>
            <person name="Lucas S."/>
            <person name="Chen F."/>
            <person name="Nolan M."/>
            <person name="Bruce D."/>
            <person name="Goodwin L."/>
            <person name="Pitluck S."/>
            <person name="Mavromatis K."/>
            <person name="Ivanova N."/>
            <person name="Ovchinnikova G."/>
            <person name="Pati A."/>
            <person name="Chen A."/>
            <person name="Palaniappan K."/>
            <person name="Land M."/>
            <person name="Hauser L."/>
            <person name="Chang Y.-J."/>
            <person name="Jeffries C.D."/>
            <person name="Chain P."/>
            <person name="Meincke L."/>
            <person name="Sims D."/>
            <person name="Brettin T."/>
            <person name="Detter J.C."/>
            <person name="Rohde M."/>
            <person name="Goeker M."/>
            <person name="Bristow J."/>
            <person name="Eisen J.A."/>
            <person name="Markowitz V."/>
            <person name="Kyrpides N.C."/>
            <person name="Klenk H.-P."/>
            <person name="Hugenholtz P."/>
        </authorList>
    </citation>
    <scope>NUCLEOTIDE SEQUENCE [LARGE SCALE GENOMIC DNA]</scope>
    <source>
        <strain evidence="3">DSM 14684 / CIP 108061 / JCM 11494 / NBRC 100937 / ID131577</strain>
    </source>
</reference>
<dbReference type="HOGENOM" id="CLU_487365_0_0_11"/>
<dbReference type="STRING" id="469383.Cwoe_2950"/>
<dbReference type="Pfam" id="PF20254">
    <property type="entry name" value="DMFA2_C"/>
    <property type="match status" value="1"/>
</dbReference>
<evidence type="ECO:0000313" key="3">
    <source>
        <dbReference type="Proteomes" id="UP000008229"/>
    </source>
</evidence>
<organism evidence="2 3">
    <name type="scientific">Conexibacter woesei (strain DSM 14684 / CCUG 47730 / CIP 108061 / JCM 11494 / NBRC 100937 / ID131577)</name>
    <dbReference type="NCBI Taxonomy" id="469383"/>
    <lineage>
        <taxon>Bacteria</taxon>
        <taxon>Bacillati</taxon>
        <taxon>Actinomycetota</taxon>
        <taxon>Thermoleophilia</taxon>
        <taxon>Solirubrobacterales</taxon>
        <taxon>Conexibacteraceae</taxon>
        <taxon>Conexibacter</taxon>
    </lineage>
</organism>
<sequence length="541" mass="58273">MLIGHVSDERDLALAGVEVELTPAEEGAHGALAAAVRSTASGAIHADVAPGEYRIVLARDGFGPKHVVARVAPQAPLRLRLLSDRLTGFVWPKWSRAPEHAELRLHAPEPIRAELWRYGLRKELVELLGWFDDHGPRATAQILPDGDFTQTGVDWNRHGYASPGHVRRVAAPQRSGLYYVHAETPSGGFFAFPWVVAPAAPQARIAVLAATMNWNAYNNFGGRSNYVNADGLPATPTINARLDLDRYRIGPQTTQAAPNDAYPPLSYERPELDCHVERDAQATDPMSGRLASTLAPGLWRLLAWLEREGYAYDLYSDQQLHDGTLDLDAYDALLTESHPEYWSRAMYERTRGWVFERGGRLVYLGGNGIDCEVEPVGDGAARYLTQQPDPDDPADAGLESRFHRTVAPQSELLGVTFTHAGEGTAAPYAALAPGHWAFAGTGLGAGGVFGANSLQERIPGGASGHETDKRSASSPDDLVLLARGLNADGGGAEMVYRDVPGPGGEVFSTGSITWIATLLVDAATSRVTANVLDRFAPGARA</sequence>